<accession>A0A512L5I3</accession>
<keyword evidence="5" id="KW-0663">Pyridoxal phosphate</keyword>
<dbReference type="PANTHER" id="PTHR46383">
    <property type="entry name" value="ASPARTATE AMINOTRANSFERASE"/>
    <property type="match status" value="1"/>
</dbReference>
<name>A0A512L5I3_9PROT</name>
<comment type="similarity">
    <text evidence="2">Belongs to the class-I pyridoxal-phosphate-dependent aminotransferase family.</text>
</comment>
<dbReference type="Pfam" id="PF00155">
    <property type="entry name" value="Aminotran_1_2"/>
    <property type="match status" value="1"/>
</dbReference>
<evidence type="ECO:0000256" key="5">
    <source>
        <dbReference type="ARBA" id="ARBA00022898"/>
    </source>
</evidence>
<keyword evidence="8" id="KW-1185">Reference proteome</keyword>
<protein>
    <submittedName>
        <fullName evidence="7">Aminotransferase</fullName>
    </submittedName>
</protein>
<dbReference type="InterPro" id="IPR050596">
    <property type="entry name" value="AspAT/PAT-like"/>
</dbReference>
<dbReference type="NCBIfam" id="NF006514">
    <property type="entry name" value="PRK08960.1"/>
    <property type="match status" value="1"/>
</dbReference>
<feature type="domain" description="Aminotransferase class I/classII large" evidence="6">
    <location>
        <begin position="37"/>
        <end position="384"/>
    </location>
</feature>
<dbReference type="SUPFAM" id="SSF53383">
    <property type="entry name" value="PLP-dependent transferases"/>
    <property type="match status" value="1"/>
</dbReference>
<evidence type="ECO:0000256" key="4">
    <source>
        <dbReference type="ARBA" id="ARBA00022679"/>
    </source>
</evidence>
<proteinExistence type="inferred from homology"/>
<dbReference type="Proteomes" id="UP000321337">
    <property type="component" value="Unassembled WGS sequence"/>
</dbReference>
<evidence type="ECO:0000256" key="1">
    <source>
        <dbReference type="ARBA" id="ARBA00001933"/>
    </source>
</evidence>
<comment type="caution">
    <text evidence="7">The sequence shown here is derived from an EMBL/GenBank/DDBJ whole genome shotgun (WGS) entry which is preliminary data.</text>
</comment>
<dbReference type="PANTHER" id="PTHR46383:SF2">
    <property type="entry name" value="AMINOTRANSFERASE"/>
    <property type="match status" value="1"/>
</dbReference>
<organism evidence="7 8">
    <name type="scientific">Sulfuriferula plumbiphila</name>
    <dbReference type="NCBI Taxonomy" id="171865"/>
    <lineage>
        <taxon>Bacteria</taxon>
        <taxon>Pseudomonadati</taxon>
        <taxon>Pseudomonadota</taxon>
        <taxon>Betaproteobacteria</taxon>
        <taxon>Nitrosomonadales</taxon>
        <taxon>Sulfuricellaceae</taxon>
        <taxon>Sulfuriferula</taxon>
    </lineage>
</organism>
<dbReference type="Gene3D" id="3.40.640.10">
    <property type="entry name" value="Type I PLP-dependent aspartate aminotransferase-like (Major domain)"/>
    <property type="match status" value="1"/>
</dbReference>
<evidence type="ECO:0000313" key="8">
    <source>
        <dbReference type="Proteomes" id="UP000321337"/>
    </source>
</evidence>
<sequence>MSTPHPRIAARMAGIAPFHVMDILARARQLEAQGHAIIHLEIGEPDFPTPRPIIEAGMAALNQGDLHYTPALGLPQLRSAIADFYAQHYGVQLSAQRVIVTPGASGALLLALGVLANPGDTVLLADPGYPCNRHFARFIEARTLAVPVGADTGYQLTPELVERYWAPGIKVVLLASPSNPTGTVVPDADVRAIAGICAARGATLIVDEIYHGLIYEGSYHTALAHSNQVFVVNSFSKYFQMTGWRLGWLAAPEWAIEALDRLVQNLYLAASTPAQYAALAAFMPATLAILETRKAELKVRRDYLASALRELGFDLPVLPQGAFYLYAGCGRFSQDSFAFAAQILEQTGVAITPGVDFGTHQAQRFVRFAYTTSLPDLQEAVRRLREYLQP</sequence>
<dbReference type="GO" id="GO:0006520">
    <property type="term" value="P:amino acid metabolic process"/>
    <property type="evidence" value="ECO:0007669"/>
    <property type="project" value="InterPro"/>
</dbReference>
<evidence type="ECO:0000256" key="2">
    <source>
        <dbReference type="ARBA" id="ARBA00007441"/>
    </source>
</evidence>
<gene>
    <name evidence="7" type="ORF">TPL01_08860</name>
</gene>
<reference evidence="7 8" key="1">
    <citation type="submission" date="2019-07" db="EMBL/GenBank/DDBJ databases">
        <title>Whole genome shotgun sequence of Thiobacillus plumbophilus NBRC 107929.</title>
        <authorList>
            <person name="Hosoyama A."/>
            <person name="Uohara A."/>
            <person name="Ohji S."/>
            <person name="Ichikawa N."/>
        </authorList>
    </citation>
    <scope>NUCLEOTIDE SEQUENCE [LARGE SCALE GENOMIC DNA]</scope>
    <source>
        <strain evidence="7 8">NBRC 107929</strain>
    </source>
</reference>
<dbReference type="InterPro" id="IPR015421">
    <property type="entry name" value="PyrdxlP-dep_Trfase_major"/>
</dbReference>
<dbReference type="EMBL" id="BKAD01000008">
    <property type="protein sequence ID" value="GEP29748.1"/>
    <property type="molecule type" value="Genomic_DNA"/>
</dbReference>
<dbReference type="RefSeq" id="WP_223264491.1">
    <property type="nucleotide sequence ID" value="NZ_AP021884.1"/>
</dbReference>
<dbReference type="InterPro" id="IPR004839">
    <property type="entry name" value="Aminotransferase_I/II_large"/>
</dbReference>
<dbReference type="InterPro" id="IPR015424">
    <property type="entry name" value="PyrdxlP-dep_Trfase"/>
</dbReference>
<evidence type="ECO:0000313" key="7">
    <source>
        <dbReference type="EMBL" id="GEP29748.1"/>
    </source>
</evidence>
<comment type="cofactor">
    <cofactor evidence="1">
        <name>pyridoxal 5'-phosphate</name>
        <dbReference type="ChEBI" id="CHEBI:597326"/>
    </cofactor>
</comment>
<dbReference type="CDD" id="cd00609">
    <property type="entry name" value="AAT_like"/>
    <property type="match status" value="1"/>
</dbReference>
<evidence type="ECO:0000256" key="3">
    <source>
        <dbReference type="ARBA" id="ARBA00022576"/>
    </source>
</evidence>
<keyword evidence="3 7" id="KW-0032">Aminotransferase</keyword>
<evidence type="ECO:0000259" key="6">
    <source>
        <dbReference type="Pfam" id="PF00155"/>
    </source>
</evidence>
<dbReference type="GO" id="GO:0008483">
    <property type="term" value="F:transaminase activity"/>
    <property type="evidence" value="ECO:0007669"/>
    <property type="project" value="UniProtKB-KW"/>
</dbReference>
<dbReference type="GO" id="GO:0030170">
    <property type="term" value="F:pyridoxal phosphate binding"/>
    <property type="evidence" value="ECO:0007669"/>
    <property type="project" value="InterPro"/>
</dbReference>
<keyword evidence="4 7" id="KW-0808">Transferase</keyword>
<dbReference type="AlphaFoldDB" id="A0A512L5I3"/>